<comment type="caution">
    <text evidence="1">The sequence shown here is derived from an EMBL/GenBank/DDBJ whole genome shotgun (WGS) entry which is preliminary data.</text>
</comment>
<keyword evidence="2" id="KW-1185">Reference proteome</keyword>
<protein>
    <submittedName>
        <fullName evidence="1">Uncharacterized protein</fullName>
    </submittedName>
</protein>
<evidence type="ECO:0000313" key="2">
    <source>
        <dbReference type="Proteomes" id="UP000199665"/>
    </source>
</evidence>
<reference evidence="1 2" key="1">
    <citation type="submission" date="2016-10" db="EMBL/GenBank/DDBJ databases">
        <authorList>
            <person name="Varghese N."/>
            <person name="Submissions S."/>
        </authorList>
    </citation>
    <scope>NUCLEOTIDE SEQUENCE [LARGE SCALE GENOMIC DNA]</scope>
    <source>
        <strain evidence="1 2">DSM 18327</strain>
    </source>
</reference>
<gene>
    <name evidence="1" type="ORF">SAMN05216205_2416</name>
</gene>
<sequence>MGVQVLKLLVPQGHELLEVAQIGPLCQAGKANTCRLEALQPWLGDAVLRDQLNAVVELRGDDIDELLGGELITTYDILQALVNLVEFSQRLFSASVSRL</sequence>
<name>A0ABY0XXJ3_9PSED</name>
<accession>A0ABY0XXJ3</accession>
<dbReference type="EMBL" id="FNRV01000001">
    <property type="protein sequence ID" value="SEC47107.1"/>
    <property type="molecule type" value="Genomic_DNA"/>
</dbReference>
<organism evidence="1 2">
    <name type="scientific">Pseudomonas mohnii</name>
    <dbReference type="NCBI Taxonomy" id="395600"/>
    <lineage>
        <taxon>Bacteria</taxon>
        <taxon>Pseudomonadati</taxon>
        <taxon>Pseudomonadota</taxon>
        <taxon>Gammaproteobacteria</taxon>
        <taxon>Pseudomonadales</taxon>
        <taxon>Pseudomonadaceae</taxon>
        <taxon>Pseudomonas</taxon>
    </lineage>
</organism>
<dbReference type="Proteomes" id="UP000199665">
    <property type="component" value="Unassembled WGS sequence"/>
</dbReference>
<proteinExistence type="predicted"/>
<evidence type="ECO:0000313" key="1">
    <source>
        <dbReference type="EMBL" id="SEC47107.1"/>
    </source>
</evidence>